<dbReference type="InterPro" id="IPR001173">
    <property type="entry name" value="Glyco_trans_2-like"/>
</dbReference>
<dbReference type="SUPFAM" id="SSF53448">
    <property type="entry name" value="Nucleotide-diphospho-sugar transferases"/>
    <property type="match status" value="1"/>
</dbReference>
<dbReference type="PANTHER" id="PTHR43646">
    <property type="entry name" value="GLYCOSYLTRANSFERASE"/>
    <property type="match status" value="1"/>
</dbReference>
<evidence type="ECO:0000256" key="1">
    <source>
        <dbReference type="SAM" id="Phobius"/>
    </source>
</evidence>
<dbReference type="InterPro" id="IPR029044">
    <property type="entry name" value="Nucleotide-diphossugar_trans"/>
</dbReference>
<evidence type="ECO:0000313" key="3">
    <source>
        <dbReference type="EMBL" id="QVL34896.1"/>
    </source>
</evidence>
<proteinExistence type="predicted"/>
<feature type="transmembrane region" description="Helical" evidence="1">
    <location>
        <begin position="235"/>
        <end position="266"/>
    </location>
</feature>
<keyword evidence="1" id="KW-0812">Transmembrane</keyword>
<evidence type="ECO:0000259" key="2">
    <source>
        <dbReference type="Pfam" id="PF00535"/>
    </source>
</evidence>
<keyword evidence="3" id="KW-0808">Transferase</keyword>
<keyword evidence="1" id="KW-0472">Membrane</keyword>
<protein>
    <submittedName>
        <fullName evidence="3">Glycosyltransferase</fullName>
        <ecNumber evidence="3">2.4.-.-</ecNumber>
    </submittedName>
</protein>
<gene>
    <name evidence="3" type="ORF">KIH39_10685</name>
</gene>
<dbReference type="PANTHER" id="PTHR43646:SF6">
    <property type="entry name" value="PRE-MYCOFACTOCIN GLYCOSYLTRANSFERASE"/>
    <property type="match status" value="1"/>
</dbReference>
<organism evidence="3 4">
    <name type="scientific">Telmatocola sphagniphila</name>
    <dbReference type="NCBI Taxonomy" id="1123043"/>
    <lineage>
        <taxon>Bacteria</taxon>
        <taxon>Pseudomonadati</taxon>
        <taxon>Planctomycetota</taxon>
        <taxon>Planctomycetia</taxon>
        <taxon>Gemmatales</taxon>
        <taxon>Gemmataceae</taxon>
    </lineage>
</organism>
<dbReference type="AlphaFoldDB" id="A0A8E6BBV6"/>
<reference evidence="3" key="1">
    <citation type="submission" date="2021-05" db="EMBL/GenBank/DDBJ databases">
        <title>Complete genome sequence of the cellulolytic planctomycete Telmatocola sphagniphila SP2T and characterization of the first cellulase from planctomycetes.</title>
        <authorList>
            <person name="Rakitin A.L."/>
            <person name="Beletsky A.V."/>
            <person name="Naumoff D.G."/>
            <person name="Kulichevskaya I.S."/>
            <person name="Mardanov A.V."/>
            <person name="Ravin N.V."/>
            <person name="Dedysh S.N."/>
        </authorList>
    </citation>
    <scope>NUCLEOTIDE SEQUENCE</scope>
    <source>
        <strain evidence="3">SP2T</strain>
    </source>
</reference>
<keyword evidence="1" id="KW-1133">Transmembrane helix</keyword>
<accession>A0A8E6BBV6</accession>
<sequence length="322" mass="36477">MVVIGRNEGERLRLCLESLRPDLYPIIYVDSGSTDSSVSLARSLNVEVVDLDMTVSFTAARARNAGFQKLLEKHPDLTYVQFVDGDCEVLPGWLERALEKIQEDPKNAVVCGRRRERFPEKTVYNRLCDIEWNTPVGQARSCGGDALMRVAALKEVGGYNPSVIAAEDDEVCVRIRQAGWKIWRIDADMTLHDAAMTRFGQWWKRATRCGYAYAQGAFLHGAPPEKHFTRERRRLIVWGFVLPALILALLWPTGGWSLLGLLLYPLQALRISRRPGQAKIPLKQSLVYGVSCVGAKVPEFLGLARFYSHRLFRKQGRIIEYK</sequence>
<dbReference type="GO" id="GO:0016757">
    <property type="term" value="F:glycosyltransferase activity"/>
    <property type="evidence" value="ECO:0007669"/>
    <property type="project" value="UniProtKB-KW"/>
</dbReference>
<evidence type="ECO:0000313" key="4">
    <source>
        <dbReference type="Proteomes" id="UP000676194"/>
    </source>
</evidence>
<dbReference type="EMBL" id="CP074694">
    <property type="protein sequence ID" value="QVL34896.1"/>
    <property type="molecule type" value="Genomic_DNA"/>
</dbReference>
<feature type="domain" description="Glycosyltransferase 2-like" evidence="2">
    <location>
        <begin position="3"/>
        <end position="125"/>
    </location>
</feature>
<dbReference type="KEGG" id="tsph:KIH39_10685"/>
<dbReference type="Pfam" id="PF00535">
    <property type="entry name" value="Glycos_transf_2"/>
    <property type="match status" value="1"/>
</dbReference>
<dbReference type="Gene3D" id="3.90.550.10">
    <property type="entry name" value="Spore Coat Polysaccharide Biosynthesis Protein SpsA, Chain A"/>
    <property type="match status" value="1"/>
</dbReference>
<dbReference type="EC" id="2.4.-.-" evidence="3"/>
<keyword evidence="4" id="KW-1185">Reference proteome</keyword>
<keyword evidence="3" id="KW-0328">Glycosyltransferase</keyword>
<dbReference type="Proteomes" id="UP000676194">
    <property type="component" value="Chromosome"/>
</dbReference>
<name>A0A8E6BBV6_9BACT</name>